<proteinExistence type="predicted"/>
<dbReference type="InterPro" id="IPR011990">
    <property type="entry name" value="TPR-like_helical_dom_sf"/>
</dbReference>
<dbReference type="HOGENOM" id="CLU_603700_0_0_0"/>
<dbReference type="STRING" id="459349.CLOAM0854"/>
<name>B0VHC0_CLOAI</name>
<evidence type="ECO:0000313" key="2">
    <source>
        <dbReference type="Proteomes" id="UP000002019"/>
    </source>
</evidence>
<protein>
    <recommendedName>
        <fullName evidence="3">Tetratricopeptide repeat protein</fullName>
    </recommendedName>
</protein>
<dbReference type="KEGG" id="caci:CLOAM0854"/>
<dbReference type="InterPro" id="IPR054283">
    <property type="entry name" value="DUF7017"/>
</dbReference>
<evidence type="ECO:0000313" key="1">
    <source>
        <dbReference type="EMBL" id="CAO80735.1"/>
    </source>
</evidence>
<dbReference type="EMBL" id="CU466930">
    <property type="protein sequence ID" value="CAO80735.1"/>
    <property type="molecule type" value="Genomic_DNA"/>
</dbReference>
<dbReference type="SUPFAM" id="SSF48452">
    <property type="entry name" value="TPR-like"/>
    <property type="match status" value="1"/>
</dbReference>
<dbReference type="SUPFAM" id="SSF81901">
    <property type="entry name" value="HCP-like"/>
    <property type="match status" value="1"/>
</dbReference>
<dbReference type="Proteomes" id="UP000002019">
    <property type="component" value="Chromosome"/>
</dbReference>
<sequence>MNQKSEIVNNAWNLMKQGNYKDALPILETSLNEDLSQNYFLASLLLDCYNKLGLYQKAIALGEELCSKENCWASIKQSYAWSLYFAYFKNSATLSPEEAIPILDKMALITDCNKKVNPLSLSIFSYLSQNKQITPELTIQLLDMLKFDLLDDKPVQLKKNGKTLASPKERFICYYTKALYMEKNYSRCIACCKRALELSSNSKRQTTFNDAQNKATTNADSNQAALFISSDNLIWIKRRLALSLYYLGEYEQAEEIMKQIIKKKKDWFLFHELSQIVYKKNEPEKALSYAAMASSAIGDAEMKIHLWDFLYQLLVETKNYPQAVKILSLAAAIRFQKGWNISPSQKQELAKYNLIPEKLPPFKDILNELKPWFAEISYAENERLTGYIANLLPHKKAGFINSGNKSFYFKVSACLFNPEYIVPDTKVSFIAESSYDPKKQKDSVIAVNIKRIE</sequence>
<dbReference type="Pfam" id="PF22860">
    <property type="entry name" value="DUF7017"/>
    <property type="match status" value="1"/>
</dbReference>
<gene>
    <name evidence="1" type="ordered locus">CLOAM0854</name>
</gene>
<dbReference type="AlphaFoldDB" id="B0VHC0"/>
<organism evidence="1 2">
    <name type="scientific">Cloacimonas acidaminovorans (strain Evry)</name>
    <dbReference type="NCBI Taxonomy" id="459349"/>
    <lineage>
        <taxon>Bacteria</taxon>
        <taxon>Pseudomonadati</taxon>
        <taxon>Candidatus Cloacimonadota</taxon>
        <taxon>Candidatus Cloacimonadia</taxon>
        <taxon>Candidatus Cloacimonadales</taxon>
        <taxon>Candidatus Cloacimonadaceae</taxon>
        <taxon>Candidatus Cloacimonas</taxon>
    </lineage>
</organism>
<dbReference type="OrthoDB" id="1623656at2"/>
<reference evidence="1 2" key="1">
    <citation type="journal article" date="2008" name="J. Bacteriol.">
        <title>'Candidatus Cloacamonas acidaminovorans': genome sequence reconstruction provides a first glimpse of a new bacterial division.</title>
        <authorList>
            <person name="Pelletier E."/>
            <person name="Kreimeyer A."/>
            <person name="Bocs S."/>
            <person name="Rouy Z."/>
            <person name="Gyapay G."/>
            <person name="Chouari R."/>
            <person name="Riviere D."/>
            <person name="Ganesan A."/>
            <person name="Daegelen P."/>
            <person name="Sghir A."/>
            <person name="Cohen G.N."/>
            <person name="Medigue C."/>
            <person name="Weissenbach J."/>
            <person name="Le Paslier D."/>
        </authorList>
    </citation>
    <scope>NUCLEOTIDE SEQUENCE [LARGE SCALE GENOMIC DNA]</scope>
    <source>
        <strain evidence="2">Evry</strain>
    </source>
</reference>
<dbReference type="eggNOG" id="COG0457">
    <property type="taxonomic scope" value="Bacteria"/>
</dbReference>
<evidence type="ECO:0008006" key="3">
    <source>
        <dbReference type="Google" id="ProtNLM"/>
    </source>
</evidence>
<dbReference type="RefSeq" id="WP_015424593.1">
    <property type="nucleotide sequence ID" value="NC_020449.1"/>
</dbReference>
<keyword evidence="2" id="KW-1185">Reference proteome</keyword>
<dbReference type="Gene3D" id="1.25.40.10">
    <property type="entry name" value="Tetratricopeptide repeat domain"/>
    <property type="match status" value="2"/>
</dbReference>
<accession>B0VHC0</accession>